<dbReference type="GO" id="GO:0047804">
    <property type="term" value="F:cysteine-S-conjugate beta-lyase activity"/>
    <property type="evidence" value="ECO:0007669"/>
    <property type="project" value="UniProtKB-EC"/>
</dbReference>
<dbReference type="Proteomes" id="UP001589628">
    <property type="component" value="Unassembled WGS sequence"/>
</dbReference>
<evidence type="ECO:0000256" key="5">
    <source>
        <dbReference type="ARBA" id="ARBA00037974"/>
    </source>
</evidence>
<keyword evidence="3" id="KW-0663">Pyridoxal phosphate</keyword>
<dbReference type="InterPro" id="IPR015424">
    <property type="entry name" value="PyrdxlP-dep_Trfase"/>
</dbReference>
<feature type="domain" description="Aminotransferase class I/classII large" evidence="6">
    <location>
        <begin position="32"/>
        <end position="372"/>
    </location>
</feature>
<dbReference type="InterPro" id="IPR051798">
    <property type="entry name" value="Class-II_PLP-Dep_Aminotrans"/>
</dbReference>
<dbReference type="PANTHER" id="PTHR43525:SF1">
    <property type="entry name" value="PROTEIN MALY"/>
    <property type="match status" value="1"/>
</dbReference>
<evidence type="ECO:0000256" key="1">
    <source>
        <dbReference type="ARBA" id="ARBA00001933"/>
    </source>
</evidence>
<keyword evidence="4 7" id="KW-0456">Lyase</keyword>
<comment type="caution">
    <text evidence="7">The sequence shown here is derived from an EMBL/GenBank/DDBJ whole genome shotgun (WGS) entry which is preliminary data.</text>
</comment>
<evidence type="ECO:0000256" key="3">
    <source>
        <dbReference type="ARBA" id="ARBA00022898"/>
    </source>
</evidence>
<dbReference type="NCBIfam" id="TIGR04350">
    <property type="entry name" value="C_S_lyase_PatB"/>
    <property type="match status" value="1"/>
</dbReference>
<keyword evidence="8" id="KW-1185">Reference proteome</keyword>
<sequence>MAGFDHTPDRRGTSSQKWDKYEQQDVIPMWVADTDFPAPPAVIQALQGRVNHGVFGYTLAPRSLSEAIVERMARLYDWQIQPEWIVYLPGLVCGLNLACRSFGDSGSPVCSPLPVYPKFTTAPRQSDRQLLSVPMQLQEGRWLLDLAALEQQLAQHAPALLLLCNPHNPGGTVYRREELQALAALCQRYNTLICSDEVHCDLLLEPGLCHTPIASLSEDANQRTLTLMAPSKAFNVAGLACSFAIVANPEWRQRLKRVMRGIVPDVNLLGYTAAEAAYRHGDDWLSAQNDYLRGNRDLLMERINAIPGLRLHPIEATYLAWIDCSALALDNPQQFFERHGVGMSPGKDFGNGNFVRLNFGCSRALLEQAINRMEQAVASLA</sequence>
<dbReference type="Gene3D" id="3.40.640.10">
    <property type="entry name" value="Type I PLP-dependent aspartate aminotransferase-like (Major domain)"/>
    <property type="match status" value="1"/>
</dbReference>
<reference evidence="7 8" key="1">
    <citation type="submission" date="2024-09" db="EMBL/GenBank/DDBJ databases">
        <authorList>
            <person name="Sun Q."/>
            <person name="Mori K."/>
        </authorList>
    </citation>
    <scope>NUCLEOTIDE SEQUENCE [LARGE SCALE GENOMIC DNA]</scope>
    <source>
        <strain evidence="7 8">ATCC 51285</strain>
    </source>
</reference>
<name>A0ABV5ZC42_9GAMM</name>
<organism evidence="7 8">
    <name type="scientific">Balneatrix alpica</name>
    <dbReference type="NCBI Taxonomy" id="75684"/>
    <lineage>
        <taxon>Bacteria</taxon>
        <taxon>Pseudomonadati</taxon>
        <taxon>Pseudomonadota</taxon>
        <taxon>Gammaproteobacteria</taxon>
        <taxon>Oceanospirillales</taxon>
        <taxon>Balneatrichaceae</taxon>
        <taxon>Balneatrix</taxon>
    </lineage>
</organism>
<comment type="cofactor">
    <cofactor evidence="1">
        <name>pyridoxal 5'-phosphate</name>
        <dbReference type="ChEBI" id="CHEBI:597326"/>
    </cofactor>
</comment>
<comment type="similarity">
    <text evidence="5">Belongs to the class-II pyridoxal-phosphate-dependent aminotransferase family. MalY/PatB cystathionine beta-lyase subfamily.</text>
</comment>
<accession>A0ABV5ZC42</accession>
<dbReference type="InterPro" id="IPR015422">
    <property type="entry name" value="PyrdxlP-dep_Trfase_small"/>
</dbReference>
<dbReference type="RefSeq" id="WP_027312339.1">
    <property type="nucleotide sequence ID" value="NZ_JBHLZN010000003.1"/>
</dbReference>
<evidence type="ECO:0000256" key="4">
    <source>
        <dbReference type="ARBA" id="ARBA00023239"/>
    </source>
</evidence>
<protein>
    <recommendedName>
        <fullName evidence="2">cysteine-S-conjugate beta-lyase</fullName>
        <ecNumber evidence="2">4.4.1.13</ecNumber>
    </recommendedName>
</protein>
<evidence type="ECO:0000256" key="2">
    <source>
        <dbReference type="ARBA" id="ARBA00012224"/>
    </source>
</evidence>
<proteinExistence type="inferred from homology"/>
<dbReference type="InterPro" id="IPR027619">
    <property type="entry name" value="C-S_lyase_PatB-like"/>
</dbReference>
<dbReference type="EC" id="4.4.1.13" evidence="2"/>
<dbReference type="InterPro" id="IPR015421">
    <property type="entry name" value="PyrdxlP-dep_Trfase_major"/>
</dbReference>
<dbReference type="InterPro" id="IPR004839">
    <property type="entry name" value="Aminotransferase_I/II_large"/>
</dbReference>
<dbReference type="EMBL" id="JBHLZN010000003">
    <property type="protein sequence ID" value="MFB9886825.1"/>
    <property type="molecule type" value="Genomic_DNA"/>
</dbReference>
<evidence type="ECO:0000259" key="6">
    <source>
        <dbReference type="Pfam" id="PF00155"/>
    </source>
</evidence>
<dbReference type="PANTHER" id="PTHR43525">
    <property type="entry name" value="PROTEIN MALY"/>
    <property type="match status" value="1"/>
</dbReference>
<evidence type="ECO:0000313" key="8">
    <source>
        <dbReference type="Proteomes" id="UP001589628"/>
    </source>
</evidence>
<gene>
    <name evidence="7" type="ORF">ACFFLH_10405</name>
</gene>
<dbReference type="Gene3D" id="3.90.1150.10">
    <property type="entry name" value="Aspartate Aminotransferase, domain 1"/>
    <property type="match status" value="1"/>
</dbReference>
<dbReference type="Pfam" id="PF00155">
    <property type="entry name" value="Aminotran_1_2"/>
    <property type="match status" value="1"/>
</dbReference>
<dbReference type="SUPFAM" id="SSF53383">
    <property type="entry name" value="PLP-dependent transferases"/>
    <property type="match status" value="1"/>
</dbReference>
<evidence type="ECO:0000313" key="7">
    <source>
        <dbReference type="EMBL" id="MFB9886825.1"/>
    </source>
</evidence>
<dbReference type="CDD" id="cd00609">
    <property type="entry name" value="AAT_like"/>
    <property type="match status" value="1"/>
</dbReference>